<evidence type="ECO:0000256" key="3">
    <source>
        <dbReference type="ARBA" id="ARBA00022723"/>
    </source>
</evidence>
<dbReference type="InterPro" id="IPR002716">
    <property type="entry name" value="PIN_dom"/>
</dbReference>
<keyword evidence="5" id="KW-0800">Toxin</keyword>
<evidence type="ECO:0000256" key="2">
    <source>
        <dbReference type="ARBA" id="ARBA00022722"/>
    </source>
</evidence>
<keyword evidence="3 5" id="KW-0479">Metal-binding</keyword>
<dbReference type="Gene3D" id="3.40.50.1010">
    <property type="entry name" value="5'-nuclease"/>
    <property type="match status" value="1"/>
</dbReference>
<dbReference type="EC" id="3.1.-.-" evidence="5"/>
<evidence type="ECO:0000256" key="1">
    <source>
        <dbReference type="ARBA" id="ARBA00022649"/>
    </source>
</evidence>
<reference evidence="7 8" key="1">
    <citation type="submission" date="2020-01" db="EMBL/GenBank/DDBJ databases">
        <title>Jiella pacifica sp. nov.</title>
        <authorList>
            <person name="Xue Z."/>
            <person name="Zhu S."/>
            <person name="Chen J."/>
            <person name="Yang J."/>
        </authorList>
    </citation>
    <scope>NUCLEOTIDE SEQUENCE [LARGE SCALE GENOMIC DNA]</scope>
    <source>
        <strain evidence="7 8">40Bstr34</strain>
    </source>
</reference>
<dbReference type="HAMAP" id="MF_00265">
    <property type="entry name" value="VapC_Nob1"/>
    <property type="match status" value="1"/>
</dbReference>
<evidence type="ECO:0000313" key="7">
    <source>
        <dbReference type="EMBL" id="NDW04580.1"/>
    </source>
</evidence>
<name>A0A6N9SZQ6_9HYPH</name>
<sequence length="127" mass="13945">MIVVDTSALMAILLEEALAQSCIEAIALADRISISASKFAEAMIVAQRRTLADEMRRVIVEGEFEVVTLDEKAAARAADAYRLWGKGFHPARLNYGDCFAYELARRLDCPLLYIGSDFSQTDIAAAL</sequence>
<dbReference type="GO" id="GO:0000287">
    <property type="term" value="F:magnesium ion binding"/>
    <property type="evidence" value="ECO:0007669"/>
    <property type="project" value="UniProtKB-UniRule"/>
</dbReference>
<dbReference type="AlphaFoldDB" id="A0A6N9SZQ6"/>
<dbReference type="GO" id="GO:0016787">
    <property type="term" value="F:hydrolase activity"/>
    <property type="evidence" value="ECO:0007669"/>
    <property type="project" value="UniProtKB-KW"/>
</dbReference>
<dbReference type="Proteomes" id="UP000469011">
    <property type="component" value="Unassembled WGS sequence"/>
</dbReference>
<dbReference type="GO" id="GO:0004540">
    <property type="term" value="F:RNA nuclease activity"/>
    <property type="evidence" value="ECO:0007669"/>
    <property type="project" value="InterPro"/>
</dbReference>
<comment type="similarity">
    <text evidence="5">Belongs to the PINc/VapC protein family.</text>
</comment>
<feature type="binding site" evidence="5">
    <location>
        <position position="5"/>
    </location>
    <ligand>
        <name>Mg(2+)</name>
        <dbReference type="ChEBI" id="CHEBI:18420"/>
    </ligand>
</feature>
<dbReference type="EMBL" id="JAAAMG010000006">
    <property type="protein sequence ID" value="NDW04580.1"/>
    <property type="molecule type" value="Genomic_DNA"/>
</dbReference>
<dbReference type="GO" id="GO:0090729">
    <property type="term" value="F:toxin activity"/>
    <property type="evidence" value="ECO:0007669"/>
    <property type="project" value="UniProtKB-KW"/>
</dbReference>
<dbReference type="InterPro" id="IPR022907">
    <property type="entry name" value="VapC_family"/>
</dbReference>
<organism evidence="7 8">
    <name type="scientific">Jiella pacifica</name>
    <dbReference type="NCBI Taxonomy" id="2696469"/>
    <lineage>
        <taxon>Bacteria</taxon>
        <taxon>Pseudomonadati</taxon>
        <taxon>Pseudomonadota</taxon>
        <taxon>Alphaproteobacteria</taxon>
        <taxon>Hyphomicrobiales</taxon>
        <taxon>Aurantimonadaceae</taxon>
        <taxon>Jiella</taxon>
    </lineage>
</organism>
<keyword evidence="2 5" id="KW-0540">Nuclease</keyword>
<evidence type="ECO:0000256" key="5">
    <source>
        <dbReference type="HAMAP-Rule" id="MF_00265"/>
    </source>
</evidence>
<comment type="caution">
    <text evidence="7">The sequence shown here is derived from an EMBL/GenBank/DDBJ whole genome shotgun (WGS) entry which is preliminary data.</text>
</comment>
<protein>
    <recommendedName>
        <fullName evidence="5">Ribonuclease VapC</fullName>
        <shortName evidence="5">RNase VapC</shortName>
        <ecNumber evidence="5">3.1.-.-</ecNumber>
    </recommendedName>
    <alternativeName>
        <fullName evidence="5">Toxin VapC</fullName>
    </alternativeName>
</protein>
<feature type="binding site" evidence="5">
    <location>
        <position position="97"/>
    </location>
    <ligand>
        <name>Mg(2+)</name>
        <dbReference type="ChEBI" id="CHEBI:18420"/>
    </ligand>
</feature>
<keyword evidence="1 5" id="KW-1277">Toxin-antitoxin system</keyword>
<evidence type="ECO:0000256" key="4">
    <source>
        <dbReference type="ARBA" id="ARBA00022801"/>
    </source>
</evidence>
<dbReference type="RefSeq" id="WP_163462840.1">
    <property type="nucleotide sequence ID" value="NZ_JAAAMG010000006.1"/>
</dbReference>
<gene>
    <name evidence="5" type="primary">vapC</name>
    <name evidence="7" type="ORF">GTK09_09080</name>
</gene>
<feature type="domain" description="PIN" evidence="6">
    <location>
        <begin position="2"/>
        <end position="122"/>
    </location>
</feature>
<keyword evidence="8" id="KW-1185">Reference proteome</keyword>
<dbReference type="InterPro" id="IPR029060">
    <property type="entry name" value="PIN-like_dom_sf"/>
</dbReference>
<proteinExistence type="inferred from homology"/>
<keyword evidence="5" id="KW-0460">Magnesium</keyword>
<keyword evidence="4 5" id="KW-0378">Hydrolase</keyword>
<dbReference type="Pfam" id="PF01850">
    <property type="entry name" value="PIN"/>
    <property type="match status" value="1"/>
</dbReference>
<dbReference type="SUPFAM" id="SSF88723">
    <property type="entry name" value="PIN domain-like"/>
    <property type="match status" value="1"/>
</dbReference>
<evidence type="ECO:0000313" key="8">
    <source>
        <dbReference type="Proteomes" id="UP000469011"/>
    </source>
</evidence>
<comment type="function">
    <text evidence="5">Toxic component of a toxin-antitoxin (TA) system. An RNase.</text>
</comment>
<evidence type="ECO:0000259" key="6">
    <source>
        <dbReference type="Pfam" id="PF01850"/>
    </source>
</evidence>
<dbReference type="CDD" id="cd09871">
    <property type="entry name" value="PIN_MtVapC28-VapC30-like"/>
    <property type="match status" value="1"/>
</dbReference>
<accession>A0A6N9SZQ6</accession>
<comment type="cofactor">
    <cofactor evidence="5">
        <name>Mg(2+)</name>
        <dbReference type="ChEBI" id="CHEBI:18420"/>
    </cofactor>
</comment>